<evidence type="ECO:0000256" key="2">
    <source>
        <dbReference type="ARBA" id="ARBA00022747"/>
    </source>
</evidence>
<dbReference type="Proteomes" id="UP001177527">
    <property type="component" value="Chromosome"/>
</dbReference>
<dbReference type="InterPro" id="IPR052021">
    <property type="entry name" value="Type-I_RS_S_subunit"/>
</dbReference>
<dbReference type="GO" id="GO:0009307">
    <property type="term" value="P:DNA restriction-modification system"/>
    <property type="evidence" value="ECO:0007669"/>
    <property type="project" value="UniProtKB-KW"/>
</dbReference>
<dbReference type="EC" id="3.1.21.-" evidence="5"/>
<keyword evidence="5" id="KW-0540">Nuclease</keyword>
<accession>A0AA95FZX4</accession>
<keyword evidence="5" id="KW-0378">Hydrolase</keyword>
<dbReference type="GO" id="GO:0003677">
    <property type="term" value="F:DNA binding"/>
    <property type="evidence" value="ECO:0007669"/>
    <property type="project" value="UniProtKB-KW"/>
</dbReference>
<name>A0AA95FZX4_KLUIN</name>
<dbReference type="AlphaFoldDB" id="A0AA95FZX4"/>
<dbReference type="Pfam" id="PF01420">
    <property type="entry name" value="Methylase_S"/>
    <property type="match status" value="2"/>
</dbReference>
<dbReference type="PANTHER" id="PTHR30408:SF12">
    <property type="entry name" value="TYPE I RESTRICTION ENZYME MJAVIII SPECIFICITY SUBUNIT"/>
    <property type="match status" value="1"/>
</dbReference>
<dbReference type="CDD" id="cd17266">
    <property type="entry name" value="RMtype1_S_Sau1132ORF3780P-TRD2-CR2_like"/>
    <property type="match status" value="1"/>
</dbReference>
<keyword evidence="3" id="KW-0238">DNA-binding</keyword>
<evidence type="ECO:0000313" key="5">
    <source>
        <dbReference type="EMBL" id="WGL55747.1"/>
    </source>
</evidence>
<dbReference type="InterPro" id="IPR044946">
    <property type="entry name" value="Restrct_endonuc_typeI_TRD_sf"/>
</dbReference>
<sequence>MTGNQKYPLVPQLRFPEFRNAGEWFTIELGEISQFVTERAGTTICTPYTITSGVGLISQEEKLGRTIAGNSLKNYIILQKNDFAYNKSATKAYPQGFIACYLGDERAAVPNSIFTCFRVNKKLVIPAFLDALFFNNLHGNWLRNRIAIGARAHGSLQVNDDDIRAIPIPLPSGSLSLAEQQKIADCLSSLDELITNESLKLDRLNTHKNGLMQQLFPRKGESIARLRFPKFQKDPEWRQVLLGDLCHMQAGKFIAAADLSEEFSDGLYPCYGGNGLRGYAKKFNRSGRYSLIGRQGALCGNVNLVDGNFYATEHAVVTTPKPGVSTDWLYYCLKFLNLNTYATGQAQPGLSIESLEKVPCVIPQDKDQEEQQKIADCLSSVDDLIAAQSHKVYLLKTWKKGLMQKLFPKFAEVSI</sequence>
<organism evidence="5 6">
    <name type="scientific">Kluyvera intermedia</name>
    <name type="common">Enterobacter intermedius</name>
    <dbReference type="NCBI Taxonomy" id="61648"/>
    <lineage>
        <taxon>Bacteria</taxon>
        <taxon>Pseudomonadati</taxon>
        <taxon>Pseudomonadota</taxon>
        <taxon>Gammaproteobacteria</taxon>
        <taxon>Enterobacterales</taxon>
        <taxon>Enterobacteriaceae</taxon>
        <taxon>Kluyvera</taxon>
    </lineage>
</organism>
<evidence type="ECO:0000256" key="1">
    <source>
        <dbReference type="ARBA" id="ARBA00010923"/>
    </source>
</evidence>
<dbReference type="GO" id="GO:0016787">
    <property type="term" value="F:hydrolase activity"/>
    <property type="evidence" value="ECO:0007669"/>
    <property type="project" value="UniProtKB-KW"/>
</dbReference>
<dbReference type="Gene3D" id="1.10.287.1120">
    <property type="entry name" value="Bipartite methylase S protein"/>
    <property type="match status" value="1"/>
</dbReference>
<proteinExistence type="inferred from homology"/>
<evidence type="ECO:0000259" key="4">
    <source>
        <dbReference type="Pfam" id="PF01420"/>
    </source>
</evidence>
<dbReference type="InterPro" id="IPR000055">
    <property type="entry name" value="Restrct_endonuc_typeI_TRD"/>
</dbReference>
<feature type="domain" description="Type I restriction modification DNA specificity" evidence="4">
    <location>
        <begin position="78"/>
        <end position="201"/>
    </location>
</feature>
<keyword evidence="2" id="KW-0680">Restriction system</keyword>
<comment type="similarity">
    <text evidence="1">Belongs to the type-I restriction system S methylase family.</text>
</comment>
<dbReference type="Gene3D" id="3.90.220.20">
    <property type="entry name" value="DNA methylase specificity domains"/>
    <property type="match status" value="2"/>
</dbReference>
<dbReference type="GO" id="GO:0004519">
    <property type="term" value="F:endonuclease activity"/>
    <property type="evidence" value="ECO:0007669"/>
    <property type="project" value="UniProtKB-KW"/>
</dbReference>
<evidence type="ECO:0000313" key="6">
    <source>
        <dbReference type="Proteomes" id="UP001177527"/>
    </source>
</evidence>
<protein>
    <submittedName>
        <fullName evidence="5">Restriction endonuclease subunit S</fullName>
        <ecNumber evidence="5">3.1.21.-</ecNumber>
    </submittedName>
</protein>
<dbReference type="REBASE" id="711747">
    <property type="entry name" value="S.KinDW18ORF19395P"/>
</dbReference>
<dbReference type="RefSeq" id="WP_061498095.1">
    <property type="nucleotide sequence ID" value="NZ_CP123488.1"/>
</dbReference>
<dbReference type="PANTHER" id="PTHR30408">
    <property type="entry name" value="TYPE-1 RESTRICTION ENZYME ECOKI SPECIFICITY PROTEIN"/>
    <property type="match status" value="1"/>
</dbReference>
<feature type="domain" description="Type I restriction modification DNA specificity" evidence="4">
    <location>
        <begin position="236"/>
        <end position="386"/>
    </location>
</feature>
<dbReference type="SUPFAM" id="SSF116734">
    <property type="entry name" value="DNA methylase specificity domain"/>
    <property type="match status" value="2"/>
</dbReference>
<dbReference type="EMBL" id="CP123488">
    <property type="protein sequence ID" value="WGL55747.1"/>
    <property type="molecule type" value="Genomic_DNA"/>
</dbReference>
<reference evidence="5" key="1">
    <citation type="submission" date="2023-04" db="EMBL/GenBank/DDBJ databases">
        <title>APH(3)-Id, a novel chromosomal aminoglycoside phosphotransferase, identified from an environmental isolate of Kluyvera intermedia DW18.</title>
        <authorList>
            <person name="Sha Y."/>
        </authorList>
    </citation>
    <scope>NUCLEOTIDE SEQUENCE</scope>
    <source>
        <strain evidence="5">DW18</strain>
    </source>
</reference>
<keyword evidence="5" id="KW-0255">Endonuclease</keyword>
<evidence type="ECO:0000256" key="3">
    <source>
        <dbReference type="ARBA" id="ARBA00023125"/>
    </source>
</evidence>
<gene>
    <name evidence="5" type="ORF">QBD33_19385</name>
</gene>